<gene>
    <name evidence="2" type="ORF">TPC1_31098</name>
</gene>
<reference evidence="2" key="1">
    <citation type="submission" date="2015-07" db="EMBL/GenBank/DDBJ databases">
        <title>Adaptation to a free-living lifestyle via gene acquisitions in the diplomonad Trepomonas sp. PC1.</title>
        <authorList>
            <person name="Xu F."/>
            <person name="Jerlstrom-Hultqvist J."/>
            <person name="Kolisko M."/>
            <person name="Simpson A.G.B."/>
            <person name="Roger A.J."/>
            <person name="Svard S.G."/>
            <person name="Andersson J.O."/>
        </authorList>
    </citation>
    <scope>NUCLEOTIDE SEQUENCE</scope>
    <source>
        <strain evidence="2">PC1</strain>
    </source>
</reference>
<sequence length="407" mass="48235">HFKLMSDSLIQLAMLRLGYNSKDLDIAHQKNFLVLNDADVANFIQQRQDEVTKEVATIKQNGISNQEFELMLKNDQLLPFLVEAPLQLQTQQHANPKTLQNDFQYKDGQSKNRKVLAYQLRSQSLVQRSTNNSLNKQSLNKQLEPFVDSQFSDLQNKLSLNDKSRRVEQNMQFRQNKVEKIRQIQSKIYNLKQAQIKAKLARNEQLQHAQKLSTFIQKQQNTQQKLYKKEMEREVEKLKLSVKLDQKMLSARISKFEQEKAFQQQLREQETQQKQKSDHIEQKLSNMHENFRLKLKFENDQKIQKTNQQKRKIEFQAALKRGNQELMHKLFLDVQPRVYTKEQKSSKLKNFSTNDVKNQFQLSQIDSQADLTNPQVQGSTYQMEIDEIDRKIKELQEFEEQIGEYVE</sequence>
<evidence type="ECO:0000313" key="2">
    <source>
        <dbReference type="EMBL" id="JAP89407.1"/>
    </source>
</evidence>
<dbReference type="AlphaFoldDB" id="A0A146JY26"/>
<feature type="coiled-coil region" evidence="1">
    <location>
        <begin position="228"/>
        <end position="273"/>
    </location>
</feature>
<protein>
    <submittedName>
        <fullName evidence="2">Uncharacterized protein</fullName>
    </submittedName>
</protein>
<organism evidence="2">
    <name type="scientific">Trepomonas sp. PC1</name>
    <dbReference type="NCBI Taxonomy" id="1076344"/>
    <lineage>
        <taxon>Eukaryota</taxon>
        <taxon>Metamonada</taxon>
        <taxon>Diplomonadida</taxon>
        <taxon>Hexamitidae</taxon>
        <taxon>Hexamitinae</taxon>
        <taxon>Trepomonas</taxon>
    </lineage>
</organism>
<feature type="non-terminal residue" evidence="2">
    <location>
        <position position="1"/>
    </location>
</feature>
<evidence type="ECO:0000256" key="1">
    <source>
        <dbReference type="SAM" id="Coils"/>
    </source>
</evidence>
<name>A0A146JY26_9EUKA</name>
<accession>A0A146JY26</accession>
<keyword evidence="1" id="KW-0175">Coiled coil</keyword>
<dbReference type="EMBL" id="GDID01007199">
    <property type="protein sequence ID" value="JAP89407.1"/>
    <property type="molecule type" value="Transcribed_RNA"/>
</dbReference>
<proteinExistence type="predicted"/>